<protein>
    <submittedName>
        <fullName evidence="1">Uncharacterized protein</fullName>
    </submittedName>
</protein>
<dbReference type="AlphaFoldDB" id="A0A9Q3PLC1"/>
<feature type="non-terminal residue" evidence="1">
    <location>
        <position position="106"/>
    </location>
</feature>
<gene>
    <name evidence="1" type="ORF">O181_104381</name>
</gene>
<sequence length="106" mass="11987">MLALTPQIAFIRRLALTSSDEEKCLQVVPWPLSSSISYKTACSAWVWCLLQKCPYKVLRKNSDFRVLPSLFVFGSVDVFPARSVISKVLQTVQSSCLASWKIEVFQ</sequence>
<reference evidence="1" key="1">
    <citation type="submission" date="2021-03" db="EMBL/GenBank/DDBJ databases">
        <title>Draft genome sequence of rust myrtle Austropuccinia psidii MF-1, a brazilian biotype.</title>
        <authorList>
            <person name="Quecine M.C."/>
            <person name="Pachon D.M.R."/>
            <person name="Bonatelli M.L."/>
            <person name="Correr F.H."/>
            <person name="Franceschini L.M."/>
            <person name="Leite T.F."/>
            <person name="Margarido G.R.A."/>
            <person name="Almeida C.A."/>
            <person name="Ferrarezi J.A."/>
            <person name="Labate C.A."/>
        </authorList>
    </citation>
    <scope>NUCLEOTIDE SEQUENCE</scope>
    <source>
        <strain evidence="1">MF-1</strain>
    </source>
</reference>
<proteinExistence type="predicted"/>
<keyword evidence="2" id="KW-1185">Reference proteome</keyword>
<dbReference type="Proteomes" id="UP000765509">
    <property type="component" value="Unassembled WGS sequence"/>
</dbReference>
<evidence type="ECO:0000313" key="1">
    <source>
        <dbReference type="EMBL" id="MBW0564666.1"/>
    </source>
</evidence>
<comment type="caution">
    <text evidence="1">The sequence shown here is derived from an EMBL/GenBank/DDBJ whole genome shotgun (WGS) entry which is preliminary data.</text>
</comment>
<organism evidence="1 2">
    <name type="scientific">Austropuccinia psidii MF-1</name>
    <dbReference type="NCBI Taxonomy" id="1389203"/>
    <lineage>
        <taxon>Eukaryota</taxon>
        <taxon>Fungi</taxon>
        <taxon>Dikarya</taxon>
        <taxon>Basidiomycota</taxon>
        <taxon>Pucciniomycotina</taxon>
        <taxon>Pucciniomycetes</taxon>
        <taxon>Pucciniales</taxon>
        <taxon>Sphaerophragmiaceae</taxon>
        <taxon>Austropuccinia</taxon>
    </lineage>
</organism>
<evidence type="ECO:0000313" key="2">
    <source>
        <dbReference type="Proteomes" id="UP000765509"/>
    </source>
</evidence>
<dbReference type="EMBL" id="AVOT02076165">
    <property type="protein sequence ID" value="MBW0564666.1"/>
    <property type="molecule type" value="Genomic_DNA"/>
</dbReference>
<accession>A0A9Q3PLC1</accession>
<name>A0A9Q3PLC1_9BASI</name>